<dbReference type="InterPro" id="IPR050425">
    <property type="entry name" value="NAD(P)_dehydrat-like"/>
</dbReference>
<dbReference type="Proteomes" id="UP000270866">
    <property type="component" value="Unassembled WGS sequence"/>
</dbReference>
<dbReference type="GO" id="GO:0016616">
    <property type="term" value="F:oxidoreductase activity, acting on the CH-OH group of donors, NAD or NADP as acceptor"/>
    <property type="evidence" value="ECO:0007669"/>
    <property type="project" value="TreeGrafter"/>
</dbReference>
<gene>
    <name evidence="4" type="ORF">BFJ65_g17629</name>
</gene>
<comment type="caution">
    <text evidence="4">The sequence shown here is derived from an EMBL/GenBank/DDBJ whole genome shotgun (WGS) entry which is preliminary data.</text>
</comment>
<dbReference type="Gene3D" id="3.40.50.720">
    <property type="entry name" value="NAD(P)-binding Rossmann-like Domain"/>
    <property type="match status" value="1"/>
</dbReference>
<name>A0A3L6MU43_FUSOX</name>
<sequence>MSSETHLVTGGSGYVAIHLVYTLLEAGYSVHTTVRSLKNGSKVEPLRDLQKKYPGKLELFEADLLRAGSFEAAMQGCSVVHHVASPFLMAESITDGQKQMVEPALQGTRSVCPTTK</sequence>
<feature type="domain" description="NAD(P)-binding" evidence="3">
    <location>
        <begin position="7"/>
        <end position="96"/>
    </location>
</feature>
<evidence type="ECO:0000313" key="4">
    <source>
        <dbReference type="EMBL" id="RKK07423.1"/>
    </source>
</evidence>
<evidence type="ECO:0000259" key="3">
    <source>
        <dbReference type="Pfam" id="PF16363"/>
    </source>
</evidence>
<dbReference type="AlphaFoldDB" id="A0A3L6MU43"/>
<organism evidence="4 5">
    <name type="scientific">Fusarium oxysporum f. sp. cepae</name>
    <dbReference type="NCBI Taxonomy" id="396571"/>
    <lineage>
        <taxon>Eukaryota</taxon>
        <taxon>Fungi</taxon>
        <taxon>Dikarya</taxon>
        <taxon>Ascomycota</taxon>
        <taxon>Pezizomycotina</taxon>
        <taxon>Sordariomycetes</taxon>
        <taxon>Hypocreomycetidae</taxon>
        <taxon>Hypocreales</taxon>
        <taxon>Nectriaceae</taxon>
        <taxon>Fusarium</taxon>
        <taxon>Fusarium oxysporum species complex</taxon>
    </lineage>
</organism>
<evidence type="ECO:0000256" key="2">
    <source>
        <dbReference type="ARBA" id="ARBA00023445"/>
    </source>
</evidence>
<keyword evidence="1" id="KW-0560">Oxidoreductase</keyword>
<evidence type="ECO:0000313" key="5">
    <source>
        <dbReference type="Proteomes" id="UP000270866"/>
    </source>
</evidence>
<dbReference type="InterPro" id="IPR036291">
    <property type="entry name" value="NAD(P)-bd_dom_sf"/>
</dbReference>
<dbReference type="EMBL" id="MRCU01000016">
    <property type="protein sequence ID" value="RKK07423.1"/>
    <property type="molecule type" value="Genomic_DNA"/>
</dbReference>
<dbReference type="PANTHER" id="PTHR10366">
    <property type="entry name" value="NAD DEPENDENT EPIMERASE/DEHYDRATASE"/>
    <property type="match status" value="1"/>
</dbReference>
<dbReference type="PANTHER" id="PTHR10366:SF564">
    <property type="entry name" value="STEROL-4-ALPHA-CARBOXYLATE 3-DEHYDROGENASE, DECARBOXYLATING"/>
    <property type="match status" value="1"/>
</dbReference>
<dbReference type="InterPro" id="IPR016040">
    <property type="entry name" value="NAD(P)-bd_dom"/>
</dbReference>
<proteinExistence type="inferred from homology"/>
<accession>A0A3L6MU43</accession>
<reference evidence="4 5" key="1">
    <citation type="journal article" date="2018" name="Sci. Rep.">
        <title>Characterisation of pathogen-specific regions and novel effector candidates in Fusarium oxysporum f. sp. cepae.</title>
        <authorList>
            <person name="Armitage A.D."/>
            <person name="Taylor A."/>
            <person name="Sobczyk M.K."/>
            <person name="Baxter L."/>
            <person name="Greenfield B.P."/>
            <person name="Bates H.J."/>
            <person name="Wilson F."/>
            <person name="Jackson A.C."/>
            <person name="Ott S."/>
            <person name="Harrison R.J."/>
            <person name="Clarkson J.P."/>
        </authorList>
    </citation>
    <scope>NUCLEOTIDE SEQUENCE [LARGE SCALE GENOMIC DNA]</scope>
    <source>
        <strain evidence="4 5">FoC_Fus2</strain>
    </source>
</reference>
<comment type="similarity">
    <text evidence="2">Belongs to the NAD(P)-dependent epimerase/dehydratase family. Dihydroflavonol-4-reductase subfamily.</text>
</comment>
<dbReference type="Pfam" id="PF16363">
    <property type="entry name" value="GDP_Man_Dehyd"/>
    <property type="match status" value="1"/>
</dbReference>
<dbReference type="SUPFAM" id="SSF51735">
    <property type="entry name" value="NAD(P)-binding Rossmann-fold domains"/>
    <property type="match status" value="1"/>
</dbReference>
<protein>
    <recommendedName>
        <fullName evidence="3">NAD(P)-binding domain-containing protein</fullName>
    </recommendedName>
</protein>
<evidence type="ECO:0000256" key="1">
    <source>
        <dbReference type="ARBA" id="ARBA00023002"/>
    </source>
</evidence>